<dbReference type="Gene3D" id="1.10.30.10">
    <property type="entry name" value="High mobility group box domain"/>
    <property type="match status" value="1"/>
</dbReference>
<reference evidence="2 3" key="1">
    <citation type="journal article" date="2018" name="Sci. Rep.">
        <title>Raphidocelis subcapitata (=Pseudokirchneriella subcapitata) provides an insight into genome evolution and environmental adaptations in the Sphaeropleales.</title>
        <authorList>
            <person name="Suzuki S."/>
            <person name="Yamaguchi H."/>
            <person name="Nakajima N."/>
            <person name="Kawachi M."/>
        </authorList>
    </citation>
    <scope>NUCLEOTIDE SEQUENCE [LARGE SCALE GENOMIC DNA]</scope>
    <source>
        <strain evidence="2 3">NIES-35</strain>
    </source>
</reference>
<evidence type="ECO:0000313" key="3">
    <source>
        <dbReference type="Proteomes" id="UP000247498"/>
    </source>
</evidence>
<feature type="region of interest" description="Disordered" evidence="1">
    <location>
        <begin position="1"/>
        <end position="26"/>
    </location>
</feature>
<protein>
    <submittedName>
        <fullName evidence="2">Uncharacterized protein</fullName>
    </submittedName>
</protein>
<feature type="compositionally biased region" description="Basic and acidic residues" evidence="1">
    <location>
        <begin position="242"/>
        <end position="255"/>
    </location>
</feature>
<sequence>MSSTDSDAPAPTPAAAPEKKKRQGREADAAVIVEGMTALFRGALVGLLNEDAVEAALTAAQKHPAYKKMLSEVAAGGKLGGKKGKGKAKGAAGSGPKTIRSAYNAFATVAMAHLKASGKPELATISTVGTTWKKLPAHVKTRMEERLNLLKDRFNAAIAAGGEVKPLMEQLKDMERERGLEAIDFTHYISKYHGAPAPEATPAKAPNGPAATPATGDKRKGEGEGHHHKDKKEKKKHKKDKKEKEKKKVSDSDSD</sequence>
<dbReference type="AlphaFoldDB" id="A0A2V0NXZ3"/>
<proteinExistence type="predicted"/>
<feature type="compositionally biased region" description="Low complexity" evidence="1">
    <location>
        <begin position="1"/>
        <end position="16"/>
    </location>
</feature>
<dbReference type="Proteomes" id="UP000247498">
    <property type="component" value="Unassembled WGS sequence"/>
</dbReference>
<dbReference type="InParanoid" id="A0A2V0NXZ3"/>
<feature type="region of interest" description="Disordered" evidence="1">
    <location>
        <begin position="194"/>
        <end position="255"/>
    </location>
</feature>
<comment type="caution">
    <text evidence="2">The sequence shown here is derived from an EMBL/GenBank/DDBJ whole genome shotgun (WGS) entry which is preliminary data.</text>
</comment>
<evidence type="ECO:0000256" key="1">
    <source>
        <dbReference type="SAM" id="MobiDB-lite"/>
    </source>
</evidence>
<feature type="compositionally biased region" description="Low complexity" evidence="1">
    <location>
        <begin position="195"/>
        <end position="215"/>
    </location>
</feature>
<evidence type="ECO:0000313" key="2">
    <source>
        <dbReference type="EMBL" id="GBF92494.1"/>
    </source>
</evidence>
<dbReference type="OrthoDB" id="10475320at2759"/>
<organism evidence="2 3">
    <name type="scientific">Raphidocelis subcapitata</name>
    <dbReference type="NCBI Taxonomy" id="307507"/>
    <lineage>
        <taxon>Eukaryota</taxon>
        <taxon>Viridiplantae</taxon>
        <taxon>Chlorophyta</taxon>
        <taxon>core chlorophytes</taxon>
        <taxon>Chlorophyceae</taxon>
        <taxon>CS clade</taxon>
        <taxon>Sphaeropleales</taxon>
        <taxon>Selenastraceae</taxon>
        <taxon>Raphidocelis</taxon>
    </lineage>
</organism>
<keyword evidence="3" id="KW-1185">Reference proteome</keyword>
<accession>A0A2V0NXZ3</accession>
<gene>
    <name evidence="2" type="ORF">Rsub_04598</name>
</gene>
<dbReference type="EMBL" id="BDRX01000032">
    <property type="protein sequence ID" value="GBF92494.1"/>
    <property type="molecule type" value="Genomic_DNA"/>
</dbReference>
<feature type="compositionally biased region" description="Basic residues" evidence="1">
    <location>
        <begin position="228"/>
        <end position="241"/>
    </location>
</feature>
<name>A0A2V0NXZ3_9CHLO</name>
<feature type="compositionally biased region" description="Basic and acidic residues" evidence="1">
    <location>
        <begin position="216"/>
        <end position="227"/>
    </location>
</feature>
<dbReference type="InterPro" id="IPR036910">
    <property type="entry name" value="HMG_box_dom_sf"/>
</dbReference>